<dbReference type="EMBL" id="SGWQ01000005">
    <property type="protein sequence ID" value="RZS37782.1"/>
    <property type="molecule type" value="Genomic_DNA"/>
</dbReference>
<dbReference type="PANTHER" id="PTHR38479:SF2">
    <property type="entry name" value="WINGED HELIX DNA-BINDING DOMAIN-CONTAINING PROTEIN"/>
    <property type="match status" value="1"/>
</dbReference>
<evidence type="ECO:0000313" key="2">
    <source>
        <dbReference type="Proteomes" id="UP000294257"/>
    </source>
</evidence>
<dbReference type="PANTHER" id="PTHR38479">
    <property type="entry name" value="LMO0824 PROTEIN"/>
    <property type="match status" value="1"/>
</dbReference>
<dbReference type="Pfam" id="PF06224">
    <property type="entry name" value="AlkZ-like"/>
    <property type="match status" value="1"/>
</dbReference>
<protein>
    <submittedName>
        <fullName evidence="1">Winged helix DNA-binding protein</fullName>
    </submittedName>
</protein>
<name>A0A4Q7KR14_9PSEU</name>
<dbReference type="GO" id="GO:0003677">
    <property type="term" value="F:DNA binding"/>
    <property type="evidence" value="ECO:0007669"/>
    <property type="project" value="UniProtKB-KW"/>
</dbReference>
<dbReference type="RefSeq" id="WP_130345380.1">
    <property type="nucleotide sequence ID" value="NZ_SGWQ01000005.1"/>
</dbReference>
<dbReference type="OrthoDB" id="9148135at2"/>
<evidence type="ECO:0000313" key="1">
    <source>
        <dbReference type="EMBL" id="RZS37782.1"/>
    </source>
</evidence>
<organism evidence="1 2">
    <name type="scientific">Herbihabitans rhizosphaerae</name>
    <dbReference type="NCBI Taxonomy" id="1872711"/>
    <lineage>
        <taxon>Bacteria</taxon>
        <taxon>Bacillati</taxon>
        <taxon>Actinomycetota</taxon>
        <taxon>Actinomycetes</taxon>
        <taxon>Pseudonocardiales</taxon>
        <taxon>Pseudonocardiaceae</taxon>
        <taxon>Herbihabitans</taxon>
    </lineage>
</organism>
<keyword evidence="2" id="KW-1185">Reference proteome</keyword>
<dbReference type="Proteomes" id="UP000294257">
    <property type="component" value="Unassembled WGS sequence"/>
</dbReference>
<reference evidence="1 2" key="1">
    <citation type="submission" date="2019-02" db="EMBL/GenBank/DDBJ databases">
        <title>Genomic Encyclopedia of Type Strains, Phase IV (KMG-IV): sequencing the most valuable type-strain genomes for metagenomic binning, comparative biology and taxonomic classification.</title>
        <authorList>
            <person name="Goeker M."/>
        </authorList>
    </citation>
    <scope>NUCLEOTIDE SEQUENCE [LARGE SCALE GENOMIC DNA]</scope>
    <source>
        <strain evidence="1 2">DSM 101727</strain>
    </source>
</reference>
<gene>
    <name evidence="1" type="ORF">EV193_105341</name>
</gene>
<accession>A0A4Q7KR14</accession>
<sequence length="392" mass="42915">MFTVEQRRARLVARHRLAPSTRADDPVDVVRSVLALHGTDPASVYLQVFARSREPSAGALATAIYDDRRLIRMLGMRRTMFVVDRALAPIVQFSSSDAIAVKIRKGLVREIEQAGVVDGDVSAWLAGVEQSTVDALAERGEAMPADLVADEPRLATKLLMAQGKPYEAVTNITSRVLNGLSAEGKIMRGRPRGSWVSRQSAWSTTEAWLGAPLDEIDADSARVELLRRWLERFGPATITDLRWWTGWTAAQVNKALAPLAPVEVDLHGTPGVVLPSDVDSPLETVDEPAVALLPALDPTPMGWKERGWFLGDHQEPLFDRNGNIGPTIWLDGRIVGGWAQRKDGEIVTRLLEDVGTDVTAAVRAEAERLAVAIGEIRFTPSFRTPLEKELCG</sequence>
<proteinExistence type="predicted"/>
<dbReference type="AlphaFoldDB" id="A0A4Q7KR14"/>
<dbReference type="InterPro" id="IPR009351">
    <property type="entry name" value="AlkZ-like"/>
</dbReference>
<keyword evidence="1" id="KW-0238">DNA-binding</keyword>
<comment type="caution">
    <text evidence="1">The sequence shown here is derived from an EMBL/GenBank/DDBJ whole genome shotgun (WGS) entry which is preliminary data.</text>
</comment>